<keyword evidence="6" id="KW-0378">Hydrolase</keyword>
<name>A0A6F9D5S9_9ASCI</name>
<proteinExistence type="evidence at transcript level"/>
<dbReference type="AlphaFoldDB" id="A0A6F9D5S9"/>
<evidence type="ECO:0000256" key="8">
    <source>
        <dbReference type="ARBA" id="ARBA00023080"/>
    </source>
</evidence>
<dbReference type="GO" id="GO:0005829">
    <property type="term" value="C:cytosol"/>
    <property type="evidence" value="ECO:0007669"/>
    <property type="project" value="TreeGrafter"/>
</dbReference>
<gene>
    <name evidence="13" type="primary">Ampd2</name>
</gene>
<evidence type="ECO:0000313" key="13">
    <source>
        <dbReference type="EMBL" id="CAB3221499.1"/>
    </source>
</evidence>
<dbReference type="FunFam" id="3.20.20.140:FF:000035">
    <property type="entry name" value="Probable amp deaminase"/>
    <property type="match status" value="1"/>
</dbReference>
<dbReference type="EC" id="3.5.4.6" evidence="4"/>
<dbReference type="SUPFAM" id="SSF51556">
    <property type="entry name" value="Metallo-dependent hydrolases"/>
    <property type="match status" value="1"/>
</dbReference>
<dbReference type="GO" id="GO:0046033">
    <property type="term" value="P:AMP metabolic process"/>
    <property type="evidence" value="ECO:0007669"/>
    <property type="project" value="TreeGrafter"/>
</dbReference>
<evidence type="ECO:0000256" key="12">
    <source>
        <dbReference type="SAM" id="MobiDB-lite"/>
    </source>
</evidence>
<dbReference type="PANTHER" id="PTHR11359:SF0">
    <property type="entry name" value="AMP DEAMINASE"/>
    <property type="match status" value="1"/>
</dbReference>
<dbReference type="GO" id="GO:0097009">
    <property type="term" value="P:energy homeostasis"/>
    <property type="evidence" value="ECO:0007669"/>
    <property type="project" value="UniProtKB-ARBA"/>
</dbReference>
<comment type="cofactor">
    <cofactor evidence="1">
        <name>Zn(2+)</name>
        <dbReference type="ChEBI" id="CHEBI:29105"/>
    </cofactor>
</comment>
<evidence type="ECO:0000256" key="2">
    <source>
        <dbReference type="ARBA" id="ARBA00004955"/>
    </source>
</evidence>
<dbReference type="UniPathway" id="UPA00591">
    <property type="reaction ID" value="UER00663"/>
</dbReference>
<evidence type="ECO:0000256" key="9">
    <source>
        <dbReference type="ARBA" id="ARBA00054146"/>
    </source>
</evidence>
<dbReference type="FunFam" id="4.10.800.20:FF:000001">
    <property type="entry name" value="AMP deaminase"/>
    <property type="match status" value="1"/>
</dbReference>
<evidence type="ECO:0000256" key="4">
    <source>
        <dbReference type="ARBA" id="ARBA00012775"/>
    </source>
</evidence>
<keyword evidence="7" id="KW-0862">Zinc</keyword>
<evidence type="ECO:0000256" key="10">
    <source>
        <dbReference type="ARBA" id="ARBA00068747"/>
    </source>
</evidence>
<evidence type="ECO:0000256" key="7">
    <source>
        <dbReference type="ARBA" id="ARBA00022833"/>
    </source>
</evidence>
<comment type="pathway">
    <text evidence="2">Purine metabolism; IMP biosynthesis via salvage pathway; IMP from AMP: step 1/1.</text>
</comment>
<reference evidence="13" key="1">
    <citation type="submission" date="2020-04" db="EMBL/GenBank/DDBJ databases">
        <authorList>
            <person name="Neveu A P."/>
        </authorList>
    </citation>
    <scope>NUCLEOTIDE SEQUENCE</scope>
    <source>
        <tissue evidence="13">Whole embryo</tissue>
    </source>
</reference>
<evidence type="ECO:0000256" key="6">
    <source>
        <dbReference type="ARBA" id="ARBA00022801"/>
    </source>
</evidence>
<dbReference type="PROSITE" id="PS00485">
    <property type="entry name" value="A_DEAMINASE"/>
    <property type="match status" value="1"/>
</dbReference>
<dbReference type="InterPro" id="IPR006329">
    <property type="entry name" value="AMPD"/>
</dbReference>
<comment type="similarity">
    <text evidence="3">Belongs to the metallo-dependent hydrolases superfamily. Adenosine and AMP deaminases family.</text>
</comment>
<dbReference type="Gene3D" id="3.20.20.140">
    <property type="entry name" value="Metal-dependent hydrolases"/>
    <property type="match status" value="1"/>
</dbReference>
<keyword evidence="5" id="KW-0479">Metal-binding</keyword>
<evidence type="ECO:0000256" key="3">
    <source>
        <dbReference type="ARBA" id="ARBA00006676"/>
    </source>
</evidence>
<organism evidence="13">
    <name type="scientific">Phallusia mammillata</name>
    <dbReference type="NCBI Taxonomy" id="59560"/>
    <lineage>
        <taxon>Eukaryota</taxon>
        <taxon>Metazoa</taxon>
        <taxon>Chordata</taxon>
        <taxon>Tunicata</taxon>
        <taxon>Ascidiacea</taxon>
        <taxon>Phlebobranchia</taxon>
        <taxon>Ascidiidae</taxon>
        <taxon>Phallusia</taxon>
    </lineage>
</organism>
<dbReference type="InterPro" id="IPR032466">
    <property type="entry name" value="Metal_Hydrolase"/>
</dbReference>
<evidence type="ECO:0000256" key="1">
    <source>
        <dbReference type="ARBA" id="ARBA00001947"/>
    </source>
</evidence>
<dbReference type="CDD" id="cd01319">
    <property type="entry name" value="AMPD"/>
    <property type="match status" value="1"/>
</dbReference>
<dbReference type="Pfam" id="PF19326">
    <property type="entry name" value="AMP_deaminase"/>
    <property type="match status" value="1"/>
</dbReference>
<protein>
    <recommendedName>
        <fullName evidence="10">AMP deaminase 2</fullName>
        <ecNumber evidence="4">3.5.4.6</ecNumber>
    </recommendedName>
    <alternativeName>
        <fullName evidence="11">AMP deaminase isoform L</fullName>
    </alternativeName>
</protein>
<dbReference type="InterPro" id="IPR006650">
    <property type="entry name" value="A/AMP_deam_AS"/>
</dbReference>
<evidence type="ECO:0000256" key="11">
    <source>
        <dbReference type="ARBA" id="ARBA00079810"/>
    </source>
</evidence>
<feature type="compositionally biased region" description="Basic and acidic residues" evidence="12">
    <location>
        <begin position="8"/>
        <end position="18"/>
    </location>
</feature>
<dbReference type="GO" id="GO:0032264">
    <property type="term" value="P:IMP salvage"/>
    <property type="evidence" value="ECO:0007669"/>
    <property type="project" value="UniProtKB-UniPathway"/>
</dbReference>
<dbReference type="GO" id="GO:0046872">
    <property type="term" value="F:metal ion binding"/>
    <property type="evidence" value="ECO:0007669"/>
    <property type="project" value="UniProtKB-KW"/>
</dbReference>
<accession>A0A6F9D5S9</accession>
<dbReference type="Gene3D" id="4.10.800.20">
    <property type="match status" value="1"/>
</dbReference>
<sequence length="888" mass="102306">MKRAFYPDGRHSSKHKDPGQSLVKMSANGPNQSGITIRVPEIPKTERSTTGDNSRGAHTSFSRSPLYKKKSSNMGEYDKIAEHLFSEDIAGCGDLNSTCELTDEIPIVRQEEKRQLVDRQISQDLVSSNNNPRHWKVLQSAIAASNLMKRGIREEDEHGDNGLTVPAETDDVDQDSLIVGDSCRLYKHKPSLTSQHMLPLPALKQLIWLPGYMRKRLGEQSVESDMVGMGDFSLLDFHRIEITGDEIAGVPIRDLEEASEHLTEALLIREKYMEMADQRNFSTTSRYLRLLKGKEEEADSTYSENMISRDAPYHPPVEHECPYSDVDPSKMPQDSPMKIKMVDGVFRVYEDEQHLSRDEPLDLPCPDLQTFIHDLNRLMAMTVDGPLKSFCYRRLSYLSSKFQLHVLLNETKELASQKEVPHRDFYNCRKVDTHIHASSCMNQKHLLRFMKKTMKKNSTDIVYRKDGKEYTLQEVFDSLNLSAYDLNVDSLDVHSDRNLFHRFDKFNTKYNPIGQSILREIYIKTDNQIGGKYFGHVIKEVMDDLEDSKYQQSELRLSIYGRSRDEWTKLAQWAVNHQVYSDNVRWLIQIPRLFDIYASKKSLHSFQDFLENVFGPLFEATLYPQKHPEIHLFLQHVTGFDSVDDESKSEHHVFTMQSNKPADWTAVDNPPYSYYVYYMYANIVTLNQLRKERGMTLFHLRPHCGEAGPAHHLVTAFLLADNISHGLLLRKVPVMQYLYYLAQIGIAMSPLSNNGLFLSYHRNPLPDYLARGLCVSVSTDDPLQFHFTKEPLMEEYSIAAQVWKLSSCDMCELARNSITMSGFPHQFKQYWLGPRYQDEGPDGNDIRRTNVPDIRVSYRHETLQAELQMLMDSLMVNNTKSSSEVGSL</sequence>
<dbReference type="PANTHER" id="PTHR11359">
    <property type="entry name" value="AMP DEAMINASE"/>
    <property type="match status" value="1"/>
</dbReference>
<keyword evidence="8" id="KW-0546">Nucleotide metabolism</keyword>
<evidence type="ECO:0000256" key="5">
    <source>
        <dbReference type="ARBA" id="ARBA00022723"/>
    </source>
</evidence>
<dbReference type="GO" id="GO:0003876">
    <property type="term" value="F:AMP deaminase activity"/>
    <property type="evidence" value="ECO:0007669"/>
    <property type="project" value="UniProtKB-EC"/>
</dbReference>
<feature type="region of interest" description="Disordered" evidence="12">
    <location>
        <begin position="1"/>
        <end position="70"/>
    </location>
</feature>
<comment type="function">
    <text evidence="9">AMP deaminase plays a critical role in energy metabolism. Catalyzes the deamination of AMP to IMP and plays an important role in the purine nucleotide cycle.</text>
</comment>
<dbReference type="NCBIfam" id="TIGR01429">
    <property type="entry name" value="AMP_deaminase"/>
    <property type="match status" value="1"/>
</dbReference>
<feature type="compositionally biased region" description="Polar residues" evidence="12">
    <location>
        <begin position="50"/>
        <end position="63"/>
    </location>
</feature>
<dbReference type="EMBL" id="LR782890">
    <property type="protein sequence ID" value="CAB3221499.1"/>
    <property type="molecule type" value="mRNA"/>
</dbReference>